<dbReference type="PANTHER" id="PTHR43685:SF2">
    <property type="entry name" value="GLYCOSYLTRANSFERASE 2-LIKE DOMAIN-CONTAINING PROTEIN"/>
    <property type="match status" value="1"/>
</dbReference>
<dbReference type="InterPro" id="IPR029044">
    <property type="entry name" value="Nucleotide-diphossugar_trans"/>
</dbReference>
<comment type="caution">
    <text evidence="2">The sequence shown here is derived from an EMBL/GenBank/DDBJ whole genome shotgun (WGS) entry which is preliminary data.</text>
</comment>
<keyword evidence="3" id="KW-1185">Reference proteome</keyword>
<evidence type="ECO:0000313" key="2">
    <source>
        <dbReference type="EMBL" id="MDQ0346230.1"/>
    </source>
</evidence>
<protein>
    <submittedName>
        <fullName evidence="2">Glycosyltransferase involved in cell wall biosynthesis</fullName>
    </submittedName>
</protein>
<evidence type="ECO:0000313" key="3">
    <source>
        <dbReference type="Proteomes" id="UP001238467"/>
    </source>
</evidence>
<dbReference type="Pfam" id="PF00535">
    <property type="entry name" value="Glycos_transf_2"/>
    <property type="match status" value="1"/>
</dbReference>
<gene>
    <name evidence="2" type="ORF">J2S76_000631</name>
</gene>
<evidence type="ECO:0000259" key="1">
    <source>
        <dbReference type="Pfam" id="PF00535"/>
    </source>
</evidence>
<organism evidence="2 3">
    <name type="scientific">Ancylobacter vacuolatus</name>
    <dbReference type="NCBI Taxonomy" id="223389"/>
    <lineage>
        <taxon>Bacteria</taxon>
        <taxon>Pseudomonadati</taxon>
        <taxon>Pseudomonadota</taxon>
        <taxon>Alphaproteobacteria</taxon>
        <taxon>Hyphomicrobiales</taxon>
        <taxon>Xanthobacteraceae</taxon>
        <taxon>Ancylobacter</taxon>
    </lineage>
</organism>
<accession>A0ABU0DCT2</accession>
<name>A0ABU0DCT2_9HYPH</name>
<dbReference type="Gene3D" id="3.90.550.10">
    <property type="entry name" value="Spore Coat Polysaccharide Biosynthesis Protein SpsA, Chain A"/>
    <property type="match status" value="1"/>
</dbReference>
<feature type="domain" description="Glycosyltransferase 2-like" evidence="1">
    <location>
        <begin position="7"/>
        <end position="174"/>
    </location>
</feature>
<dbReference type="InterPro" id="IPR050834">
    <property type="entry name" value="Glycosyltransf_2"/>
</dbReference>
<dbReference type="SUPFAM" id="SSF53448">
    <property type="entry name" value="Nucleotide-diphospho-sugar transferases"/>
    <property type="match status" value="1"/>
</dbReference>
<proteinExistence type="predicted"/>
<dbReference type="PANTHER" id="PTHR43685">
    <property type="entry name" value="GLYCOSYLTRANSFERASE"/>
    <property type="match status" value="1"/>
</dbReference>
<dbReference type="RefSeq" id="WP_307057449.1">
    <property type="nucleotide sequence ID" value="NZ_JAUSUH010000001.1"/>
</dbReference>
<sequence length="358" mass="40423">MRAPRVSVVMPSYRHEAYIAEAIGSVLGQSMADLELIVVDDASPDGSNAVIRQFDDARLVHVPLEANIGASAAMNVAVRLARAPLVAVCNSDDVWEQDKLARQIDLLERLPDCAALFCNVRWIDGAGQLLEDLGPVPADLFTQENRSRHRWLSQLVENGNCLCHPSVLIRREAYAECGLYDEYLRQLPDYDMWLRLLQKHPIHVMPDRLVRFRLHGTNTSGHSPDAAERNAREMRFILRRFFEEVSAENFASAFLGGAGYKPPTAAGSDPRADSRDVWRYLLSHEGPRRQDFREFVLEAVFRAPPELRREVVPMPAFQLAMGAPGGRLTPPPLPPPPPLTLTRRLRRLFKRLRKTRKG</sequence>
<dbReference type="InterPro" id="IPR001173">
    <property type="entry name" value="Glyco_trans_2-like"/>
</dbReference>
<reference evidence="2 3" key="1">
    <citation type="submission" date="2023-07" db="EMBL/GenBank/DDBJ databases">
        <title>Genomic Encyclopedia of Type Strains, Phase IV (KMG-IV): sequencing the most valuable type-strain genomes for metagenomic binning, comparative biology and taxonomic classification.</title>
        <authorList>
            <person name="Goeker M."/>
        </authorList>
    </citation>
    <scope>NUCLEOTIDE SEQUENCE [LARGE SCALE GENOMIC DNA]</scope>
    <source>
        <strain evidence="2 3">DSM 1277</strain>
    </source>
</reference>
<dbReference type="EMBL" id="JAUSUH010000001">
    <property type="protein sequence ID" value="MDQ0346230.1"/>
    <property type="molecule type" value="Genomic_DNA"/>
</dbReference>
<dbReference type="Proteomes" id="UP001238467">
    <property type="component" value="Unassembled WGS sequence"/>
</dbReference>